<organism evidence="3 4">
    <name type="scientific">Methylomonas koyamae</name>
    <dbReference type="NCBI Taxonomy" id="702114"/>
    <lineage>
        <taxon>Bacteria</taxon>
        <taxon>Pseudomonadati</taxon>
        <taxon>Pseudomonadota</taxon>
        <taxon>Gammaproteobacteria</taxon>
        <taxon>Methylococcales</taxon>
        <taxon>Methylococcaceae</taxon>
        <taxon>Methylomonas</taxon>
    </lineage>
</organism>
<dbReference type="PANTHER" id="PTHR34315:SF1">
    <property type="entry name" value="INTRADIOL RING-CLEAVAGE DIOXYGENASES DOMAIN-CONTAINING PROTEIN-RELATED"/>
    <property type="match status" value="1"/>
</dbReference>
<dbReference type="STRING" id="702114.A1355_24175"/>
<dbReference type="InterPro" id="IPR000627">
    <property type="entry name" value="Intradiol_dOase_C"/>
</dbReference>
<sequence>RRYWRLIKDIVMENSKDLTMPARRDMLLMTAKGAAGLVAATMLGGVSRSALAAYSLAPTVTEGPFCLDSVANNLLRSDIRTSSVTGKIAAGFPLVLTVTVSKLNANGTISPINGAYVDIWHCDADGNYSGETNMGAADLTAEDYLRGYQITNARGAVKFISIYPGWYTSRTTHIHVRIRTFSGSTAVYDQATQFFFDESLTEQIYTTISQYLSHGLKDTANATDSVFTGGSNQSATDGITSDSGDHLMLTLANNGNYVTASINLVIATSEGVASLSCPTVADTSGSTSGGGTPPTGTPPTGTPPTRPGG</sequence>
<reference evidence="4" key="1">
    <citation type="submission" date="2016-03" db="EMBL/GenBank/DDBJ databases">
        <authorList>
            <person name="Heylen K."/>
            <person name="De Vos P."/>
            <person name="Vekeman B."/>
        </authorList>
    </citation>
    <scope>NUCLEOTIDE SEQUENCE [LARGE SCALE GENOMIC DNA]</scope>
    <source>
        <strain evidence="4">R-45383</strain>
    </source>
</reference>
<feature type="non-terminal residue" evidence="3">
    <location>
        <position position="1"/>
    </location>
</feature>
<keyword evidence="4" id="KW-1185">Reference proteome</keyword>
<dbReference type="SUPFAM" id="SSF49482">
    <property type="entry name" value="Aromatic compound dioxygenase"/>
    <property type="match status" value="1"/>
</dbReference>
<dbReference type="GO" id="GO:0016702">
    <property type="term" value="F:oxidoreductase activity, acting on single donors with incorporation of molecular oxygen, incorporation of two atoms of oxygen"/>
    <property type="evidence" value="ECO:0007669"/>
    <property type="project" value="InterPro"/>
</dbReference>
<dbReference type="PANTHER" id="PTHR34315">
    <property type="match status" value="1"/>
</dbReference>
<dbReference type="EMBL" id="LUUK01000149">
    <property type="protein sequence ID" value="OAI20045.1"/>
    <property type="molecule type" value="Genomic_DNA"/>
</dbReference>
<evidence type="ECO:0000313" key="4">
    <source>
        <dbReference type="Proteomes" id="UP000077628"/>
    </source>
</evidence>
<accession>A0A177NPY8</accession>
<dbReference type="Pfam" id="PF00775">
    <property type="entry name" value="Dioxygenase_C"/>
    <property type="match status" value="1"/>
</dbReference>
<gene>
    <name evidence="3" type="ORF">A1355_24175</name>
</gene>
<name>A0A177NPY8_9GAMM</name>
<evidence type="ECO:0000259" key="2">
    <source>
        <dbReference type="Pfam" id="PF00775"/>
    </source>
</evidence>
<feature type="region of interest" description="Disordered" evidence="1">
    <location>
        <begin position="280"/>
        <end position="309"/>
    </location>
</feature>
<protein>
    <recommendedName>
        <fullName evidence="2">Intradiol ring-cleavage dioxygenases domain-containing protein</fullName>
    </recommendedName>
</protein>
<dbReference type="Gene3D" id="2.60.130.10">
    <property type="entry name" value="Aromatic compound dioxygenase"/>
    <property type="match status" value="1"/>
</dbReference>
<dbReference type="Proteomes" id="UP000077628">
    <property type="component" value="Unassembled WGS sequence"/>
</dbReference>
<dbReference type="AlphaFoldDB" id="A0A177NPY8"/>
<evidence type="ECO:0000313" key="3">
    <source>
        <dbReference type="EMBL" id="OAI20045.1"/>
    </source>
</evidence>
<dbReference type="InterPro" id="IPR015889">
    <property type="entry name" value="Intradiol_dOase_core"/>
</dbReference>
<feature type="domain" description="Intradiol ring-cleavage dioxygenases" evidence="2">
    <location>
        <begin position="103"/>
        <end position="172"/>
    </location>
</feature>
<evidence type="ECO:0000256" key="1">
    <source>
        <dbReference type="SAM" id="MobiDB-lite"/>
    </source>
</evidence>
<feature type="compositionally biased region" description="Pro residues" evidence="1">
    <location>
        <begin position="295"/>
        <end position="309"/>
    </location>
</feature>
<dbReference type="GO" id="GO:0008199">
    <property type="term" value="F:ferric iron binding"/>
    <property type="evidence" value="ECO:0007669"/>
    <property type="project" value="InterPro"/>
</dbReference>
<proteinExistence type="predicted"/>
<comment type="caution">
    <text evidence="3">The sequence shown here is derived from an EMBL/GenBank/DDBJ whole genome shotgun (WGS) entry which is preliminary data.</text>
</comment>